<dbReference type="EMBL" id="JAGDEL010000008">
    <property type="protein sequence ID" value="MBO1512522.1"/>
    <property type="molecule type" value="Genomic_DNA"/>
</dbReference>
<dbReference type="PANTHER" id="PTHR43546:SF3">
    <property type="entry name" value="UPF0173 METAL-DEPENDENT HYDROLASE MJ1163"/>
    <property type="match status" value="1"/>
</dbReference>
<comment type="caution">
    <text evidence="2">The sequence shown here is derived from an EMBL/GenBank/DDBJ whole genome shotgun (WGS) entry which is preliminary data.</text>
</comment>
<name>A0ABS3N2P7_9BACI</name>
<evidence type="ECO:0000259" key="1">
    <source>
        <dbReference type="Pfam" id="PF12706"/>
    </source>
</evidence>
<organism evidence="2 3">
    <name type="scientific">Metabacillus bambusae</name>
    <dbReference type="NCBI Taxonomy" id="2795218"/>
    <lineage>
        <taxon>Bacteria</taxon>
        <taxon>Bacillati</taxon>
        <taxon>Bacillota</taxon>
        <taxon>Bacilli</taxon>
        <taxon>Bacillales</taxon>
        <taxon>Bacillaceae</taxon>
        <taxon>Metabacillus</taxon>
    </lineage>
</organism>
<reference evidence="2 3" key="1">
    <citation type="submission" date="2021-03" db="EMBL/GenBank/DDBJ databases">
        <title>Whole genome sequence of Metabacillus bambusae BG109.</title>
        <authorList>
            <person name="Jeong J.W."/>
        </authorList>
    </citation>
    <scope>NUCLEOTIDE SEQUENCE [LARGE SCALE GENOMIC DNA]</scope>
    <source>
        <strain evidence="2 3">BG109</strain>
    </source>
</reference>
<dbReference type="SUPFAM" id="SSF56281">
    <property type="entry name" value="Metallo-hydrolase/oxidoreductase"/>
    <property type="match status" value="1"/>
</dbReference>
<dbReference type="InterPro" id="IPR050114">
    <property type="entry name" value="UPF0173_UPF0282_UlaG_hydrolase"/>
</dbReference>
<evidence type="ECO:0000313" key="2">
    <source>
        <dbReference type="EMBL" id="MBO1512522.1"/>
    </source>
</evidence>
<dbReference type="Gene3D" id="3.60.15.10">
    <property type="entry name" value="Ribonuclease Z/Hydroxyacylglutathione hydrolase-like"/>
    <property type="match status" value="1"/>
</dbReference>
<accession>A0ABS3N2P7</accession>
<dbReference type="Proteomes" id="UP000663981">
    <property type="component" value="Unassembled WGS sequence"/>
</dbReference>
<keyword evidence="3" id="KW-1185">Reference proteome</keyword>
<dbReference type="PANTHER" id="PTHR43546">
    <property type="entry name" value="UPF0173 METAL-DEPENDENT HYDROLASE MJ1163-RELATED"/>
    <property type="match status" value="1"/>
</dbReference>
<dbReference type="InterPro" id="IPR001279">
    <property type="entry name" value="Metallo-B-lactamas"/>
</dbReference>
<feature type="domain" description="Metallo-beta-lactamase" evidence="1">
    <location>
        <begin position="45"/>
        <end position="244"/>
    </location>
</feature>
<sequence length="283" mass="32052">MPKLYRNGEPLQKEVYLTQLPTNAVAFWNLGQSGILLKGKQDDGWICIDPYLTSSIEVTNPQSEFKRAFSPLLKPAMLKDIDGILVTHEHDDHLDLATLKELAQVSMETTFIVPAPSETLISRELSNAEIHLAKADQPFSVKGFNITPVPAAHTSYEIDEKNDHLYLGYFIEVNGIRIYHSGDTVITPLLIEKVKAFKPEIAFLPINGGDFFRTSRGIIGNMNFREAADFSVAVGVDLVIPIHFDMFPTNRENPAYFVDYLFHHYPAQKFHMMVPGERFVYHK</sequence>
<gene>
    <name evidence="2" type="ORF">I7822_12655</name>
</gene>
<dbReference type="Pfam" id="PF12706">
    <property type="entry name" value="Lactamase_B_2"/>
    <property type="match status" value="1"/>
</dbReference>
<protein>
    <submittedName>
        <fullName evidence="2">MBL fold metallo-hydrolase</fullName>
    </submittedName>
</protein>
<evidence type="ECO:0000313" key="3">
    <source>
        <dbReference type="Proteomes" id="UP000663981"/>
    </source>
</evidence>
<dbReference type="RefSeq" id="WP_207978612.1">
    <property type="nucleotide sequence ID" value="NZ_JAGDEL010000008.1"/>
</dbReference>
<dbReference type="InterPro" id="IPR036866">
    <property type="entry name" value="RibonucZ/Hydroxyglut_hydro"/>
</dbReference>
<proteinExistence type="predicted"/>